<dbReference type="SUPFAM" id="SSF51735">
    <property type="entry name" value="NAD(P)-binding Rossmann-fold domains"/>
    <property type="match status" value="1"/>
</dbReference>
<dbReference type="InterPro" id="IPR017829">
    <property type="entry name" value="Hopanoid-assoc_sugar_epimerase"/>
</dbReference>
<protein>
    <submittedName>
        <fullName evidence="2">Dihydroflavonol-4-reductase</fullName>
    </submittedName>
</protein>
<evidence type="ECO:0000313" key="2">
    <source>
        <dbReference type="EMBL" id="VFJ53991.1"/>
    </source>
</evidence>
<dbReference type="InterPro" id="IPR051783">
    <property type="entry name" value="NAD(P)-dependent_oxidoreduct"/>
</dbReference>
<dbReference type="PANTHER" id="PTHR48079:SF6">
    <property type="entry name" value="NAD(P)-BINDING DOMAIN-CONTAINING PROTEIN-RELATED"/>
    <property type="match status" value="1"/>
</dbReference>
<dbReference type="InterPro" id="IPR001509">
    <property type="entry name" value="Epimerase_deHydtase"/>
</dbReference>
<dbReference type="PANTHER" id="PTHR48079">
    <property type="entry name" value="PROTEIN YEEZ"/>
    <property type="match status" value="1"/>
</dbReference>
<reference evidence="2" key="1">
    <citation type="submission" date="2019-02" db="EMBL/GenBank/DDBJ databases">
        <authorList>
            <person name="Gruber-Vodicka R. H."/>
            <person name="Seah K. B. B."/>
        </authorList>
    </citation>
    <scope>NUCLEOTIDE SEQUENCE</scope>
    <source>
        <strain evidence="3">BECK_BZ106</strain>
        <strain evidence="2">BECK_BZ15</strain>
    </source>
</reference>
<dbReference type="EMBL" id="CAADEW010000045">
    <property type="protein sequence ID" value="VFJ53991.1"/>
    <property type="molecule type" value="Genomic_DNA"/>
</dbReference>
<dbReference type="NCBIfam" id="TIGR03466">
    <property type="entry name" value="HpnA"/>
    <property type="match status" value="1"/>
</dbReference>
<dbReference type="InterPro" id="IPR036291">
    <property type="entry name" value="NAD(P)-bd_dom_sf"/>
</dbReference>
<accession>A0A450SKD8</accession>
<name>A0A450SKD8_9GAMM</name>
<sequence length="331" mass="36411">MTTLVTGATGFVGSAVARCLLEAGHHVRVMARPQSVLTNVQDLEVEIVTGDLTQPETLKNAVEGCDTLFHVAADYRLWVRDSETLYRANATGTQNLLQAAGDVGISKIVYTSSVATLGLNRDGRPGNENTPVGLENMIGHYKRSKYFAEQVVHRMIDEFQLPVIIVNPSTPIGPRDIKPTPTGRLVLDAARGRMPAYVDTGLNIVHVDDVAKGHLLALQRGRIGQRYILGGEDMTLREILQTISRITGRPAPRIRLPHNLVLPIAYLSEAWTRLSGGEEPRATVDGVRMSKKLMYFSSDKARRALGYSPRPAREALADAVEWFLGQDYCSR</sequence>
<gene>
    <name evidence="2" type="ORF">BECKFW1821A_GA0114235_104522</name>
    <name evidence="3" type="ORF">BECKFW1821B_GA0114236_103917</name>
</gene>
<dbReference type="GO" id="GO:0004029">
    <property type="term" value="F:aldehyde dehydrogenase (NAD+) activity"/>
    <property type="evidence" value="ECO:0007669"/>
    <property type="project" value="TreeGrafter"/>
</dbReference>
<evidence type="ECO:0000313" key="3">
    <source>
        <dbReference type="EMBL" id="VFJ58113.1"/>
    </source>
</evidence>
<dbReference type="GO" id="GO:0005737">
    <property type="term" value="C:cytoplasm"/>
    <property type="evidence" value="ECO:0007669"/>
    <property type="project" value="TreeGrafter"/>
</dbReference>
<feature type="domain" description="NAD-dependent epimerase/dehydratase" evidence="1">
    <location>
        <begin position="4"/>
        <end position="230"/>
    </location>
</feature>
<dbReference type="CDD" id="cd05228">
    <property type="entry name" value="AR_FR_like_1_SDR_e"/>
    <property type="match status" value="1"/>
</dbReference>
<dbReference type="Pfam" id="PF01370">
    <property type="entry name" value="Epimerase"/>
    <property type="match status" value="1"/>
</dbReference>
<dbReference type="Gene3D" id="3.40.50.720">
    <property type="entry name" value="NAD(P)-binding Rossmann-like Domain"/>
    <property type="match status" value="1"/>
</dbReference>
<evidence type="ECO:0000259" key="1">
    <source>
        <dbReference type="Pfam" id="PF01370"/>
    </source>
</evidence>
<organism evidence="2">
    <name type="scientific">Candidatus Kentrum sp. FW</name>
    <dbReference type="NCBI Taxonomy" id="2126338"/>
    <lineage>
        <taxon>Bacteria</taxon>
        <taxon>Pseudomonadati</taxon>
        <taxon>Pseudomonadota</taxon>
        <taxon>Gammaproteobacteria</taxon>
        <taxon>Candidatus Kentrum</taxon>
    </lineage>
</organism>
<proteinExistence type="predicted"/>
<dbReference type="EMBL" id="CAADFD010000039">
    <property type="protein sequence ID" value="VFJ58113.1"/>
    <property type="molecule type" value="Genomic_DNA"/>
</dbReference>
<dbReference type="AlphaFoldDB" id="A0A450SKD8"/>